<dbReference type="Proteomes" id="UP001642464">
    <property type="component" value="Unassembled WGS sequence"/>
</dbReference>
<accession>A0ABP0RVJ1</accession>
<name>A0ABP0RVJ1_9DINO</name>
<dbReference type="Pfam" id="PF24571">
    <property type="entry name" value="HEAT_SCC3-SA"/>
    <property type="match status" value="1"/>
</dbReference>
<dbReference type="SUPFAM" id="SSF48371">
    <property type="entry name" value="ARM repeat"/>
    <property type="match status" value="1"/>
</dbReference>
<dbReference type="Gene3D" id="3.40.50.150">
    <property type="entry name" value="Vaccinia Virus protein VP39"/>
    <property type="match status" value="1"/>
</dbReference>
<organism evidence="5 6">
    <name type="scientific">Durusdinium trenchii</name>
    <dbReference type="NCBI Taxonomy" id="1381693"/>
    <lineage>
        <taxon>Eukaryota</taxon>
        <taxon>Sar</taxon>
        <taxon>Alveolata</taxon>
        <taxon>Dinophyceae</taxon>
        <taxon>Suessiales</taxon>
        <taxon>Symbiodiniaceae</taxon>
        <taxon>Durusdinium</taxon>
    </lineage>
</organism>
<keyword evidence="6" id="KW-1185">Reference proteome</keyword>
<feature type="domain" description="STAG" evidence="2">
    <location>
        <begin position="733"/>
        <end position="827"/>
    </location>
</feature>
<evidence type="ECO:0000259" key="4">
    <source>
        <dbReference type="Pfam" id="PF24571"/>
    </source>
</evidence>
<dbReference type="InterPro" id="IPR020839">
    <property type="entry name" value="SCD"/>
</dbReference>
<feature type="domain" description="Cohesin subunit SCC3/SA HEAT-repeats" evidence="4">
    <location>
        <begin position="1037"/>
        <end position="1280"/>
    </location>
</feature>
<dbReference type="InterPro" id="IPR011989">
    <property type="entry name" value="ARM-like"/>
</dbReference>
<dbReference type="InterPro" id="IPR013721">
    <property type="entry name" value="STAG"/>
</dbReference>
<dbReference type="InterPro" id="IPR056396">
    <property type="entry name" value="HEAT_SCC3-SA"/>
</dbReference>
<evidence type="ECO:0000259" key="2">
    <source>
        <dbReference type="Pfam" id="PF08514"/>
    </source>
</evidence>
<proteinExistence type="predicted"/>
<dbReference type="InterPro" id="IPR029063">
    <property type="entry name" value="SAM-dependent_MTases_sf"/>
</dbReference>
<dbReference type="InterPro" id="IPR039662">
    <property type="entry name" value="Cohesin_Scc3/SA"/>
</dbReference>
<evidence type="ECO:0000259" key="3">
    <source>
        <dbReference type="Pfam" id="PF21581"/>
    </source>
</evidence>
<evidence type="ECO:0000256" key="1">
    <source>
        <dbReference type="SAM" id="MobiDB-lite"/>
    </source>
</evidence>
<dbReference type="Pfam" id="PF21581">
    <property type="entry name" value="SCD"/>
    <property type="match status" value="1"/>
</dbReference>
<feature type="region of interest" description="Disordered" evidence="1">
    <location>
        <begin position="1610"/>
        <end position="1647"/>
    </location>
</feature>
<protein>
    <submittedName>
        <fullName evidence="5">Sister-chromatid cohesion protein 3 (AtSCC3) (Stromalin protein)</fullName>
    </submittedName>
</protein>
<dbReference type="InterPro" id="IPR016024">
    <property type="entry name" value="ARM-type_fold"/>
</dbReference>
<dbReference type="PANTHER" id="PTHR11199:SF0">
    <property type="entry name" value="LD34181P-RELATED"/>
    <property type="match status" value="1"/>
</dbReference>
<evidence type="ECO:0000313" key="5">
    <source>
        <dbReference type="EMBL" id="CAK9104349.1"/>
    </source>
</evidence>
<dbReference type="Gene3D" id="1.25.10.10">
    <property type="entry name" value="Leucine-rich Repeat Variant"/>
    <property type="match status" value="1"/>
</dbReference>
<dbReference type="EMBL" id="CAXAMM010042351">
    <property type="protein sequence ID" value="CAK9104349.1"/>
    <property type="molecule type" value="Genomic_DNA"/>
</dbReference>
<dbReference type="Pfam" id="PF08514">
    <property type="entry name" value="STAG"/>
    <property type="match status" value="1"/>
</dbReference>
<feature type="compositionally biased region" description="Basic and acidic residues" evidence="1">
    <location>
        <begin position="1610"/>
        <end position="1620"/>
    </location>
</feature>
<sequence length="1647" mass="181679">MEQCLHQLQTGRVTICPCLMSQDLQILAAAPPRPVASNRLNGQRLDSELSVGGKAVCLLQRAIQHWKNQTAEGQRAYVVLLEEELLQMKGSDGSGFSTKQLRSILRRAVAALSPPRLRAASTEVEVGSLVSTQAADEAGESALDGFGLEDQGEIPKVNGTASDKVAFQQQCQNYHREKWLTLSQILDIMESSRDGSIEETRQKLRVLDVGTGDGKTLAYLHSRGYPWCNLLGISAEDMRNQKLLEDELPFDPGCPVSSYWVGNVEQLVRSEEGLQMLQGGKFDLIVSWVTFCWLADPVGTLAALYNSWLELGGCMLISSLPFLLDSKQEIPEKDDAGVEYVPSEQQEQLWFISWVEYLRQEHGMQIQVMRDGFNGVYFWWLQYKPNAVPLVLEPALNYGDLLGNSTCYGINVDLLDPYRHHALRTFLRPVGPFDVDGSGSARAPALLLPSTCRRSFEALVLVSSDRQKAMVLRGAEAEAAQGDIQVRLRRIVIECLAHLDQSDAKVDTILQYLRELLTKLDVCNDQAIMSRKQWLRLRSYVCIERDDASVLASSSKDLKARKRALSGHPKLRKCKHGKSYGKCSLRRIHSSSKLREFGAERGRSGGVWCAWMALLRTIAPDFEGNMAEEAEIEMSRLPGGGPTGKAPLVRALRARQPDLKKVACLWLDRFHSEKYGALAELIGLVMAVADISGETTVMKEDLEERAPPEVVSELAAALVQEAVEKGADFSQHWLVSREKGAVRVRENFPAIWRELALAPNTEDLLGDLVQRLRAWTLSLAECQIRGIRHAATVAGLGLVEGMQIQCNHIQEWCDTAEVRLQDTESAKAALGKELKRNRQCLKNLRAARDGLAGTLLSKRSKDVEPDIRRSCCEALQRWAELGCEVTWKQYLHFLIQDREPKVRAAALQALVPLLRMREAAPLSAEVKSVAEELRPRVLERCQDPDATVAAAALCCACALAKAEVLKEEDFDPLIDLLWDAEAARRDAACIFVSRFVLNEDVMDLPGGAGTGSKRLLEMLLDFLHEFLDGHYELTERLVAALWRKASCLEDWEAMTALLLSEELKPEQHTVSAYLAEATVRWAVDEWLGTGSSHSEALLQHAARALGPRLPQLLAAFQSEKATMQKTASLCSHLLRFCSLSPQSSGGLAPEAVVKVLCSAFIRQTDPEALEHLALALAALLELSSATRGAVHDLAKSFHQNFLQLVPHANVSGGASPDGEVRMPDSLLANAQRLRILTKAYDVSLCDVEGFVTSALDLVAQRAEAESARCSVQGELVVILLELLTLISLRHAAQCSGPPLQSALGARDVRDEVQLKQAPTAAEDFLNLARLLLQRDEDPRVRTAAFAGALATLSAWWNAAQQSEQAEKPWSCGCSEQLQHALSDHLGKLLAEANTVPTDCVLVSGLGEPSASSAFSRLFVLLQQGLAEPSSSMLDGERVKAAQLCCLMVATCRHPEVALSSLPSLVLSLPLSPRDDLQQVAWTFLRRLRSEAHAGQAEEFFTMLLRAVKLVHEENTTAVAKDLSSRLLQHVGVGKLQPKWQDALMSVLRKGVAHASQGCSEGFLEALTPWITKHVVDDRRLEGLGTWAKEQENEALQKAGLEKLLEACEVTAKRTTEDTPPSKRRRTTKGNRKTPTSTQEIKDAMDLH</sequence>
<feature type="domain" description="SCD" evidence="3">
    <location>
        <begin position="861"/>
        <end position="919"/>
    </location>
</feature>
<dbReference type="SUPFAM" id="SSF53335">
    <property type="entry name" value="S-adenosyl-L-methionine-dependent methyltransferases"/>
    <property type="match status" value="1"/>
</dbReference>
<evidence type="ECO:0000313" key="6">
    <source>
        <dbReference type="Proteomes" id="UP001642464"/>
    </source>
</evidence>
<dbReference type="PANTHER" id="PTHR11199">
    <property type="entry name" value="STROMAL ANTIGEN"/>
    <property type="match status" value="1"/>
</dbReference>
<reference evidence="5 6" key="1">
    <citation type="submission" date="2024-02" db="EMBL/GenBank/DDBJ databases">
        <authorList>
            <person name="Chen Y."/>
            <person name="Shah S."/>
            <person name="Dougan E. K."/>
            <person name="Thang M."/>
            <person name="Chan C."/>
        </authorList>
    </citation>
    <scope>NUCLEOTIDE SEQUENCE [LARGE SCALE GENOMIC DNA]</scope>
</reference>
<dbReference type="Pfam" id="PF13489">
    <property type="entry name" value="Methyltransf_23"/>
    <property type="match status" value="1"/>
</dbReference>
<feature type="compositionally biased region" description="Basic residues" evidence="1">
    <location>
        <begin position="1621"/>
        <end position="1631"/>
    </location>
</feature>
<comment type="caution">
    <text evidence="5">The sequence shown here is derived from an EMBL/GenBank/DDBJ whole genome shotgun (WGS) entry which is preliminary data.</text>
</comment>
<gene>
    <name evidence="5" type="ORF">SCF082_LOCUS48702</name>
</gene>